<proteinExistence type="predicted"/>
<dbReference type="GeneID" id="79313842"/>
<dbReference type="AlphaFoldDB" id="A0ABD6A783"/>
<comment type="subcellular location">
    <subcellularLocation>
        <location evidence="1">Membrane</location>
        <topology evidence="1">Multi-pass membrane protein</topology>
    </subcellularLocation>
</comment>
<sequence length="278" mass="29364">MNQTQTETTSADARKFRNVLERQIESAIREMRRSTGALAFSGFAAGLNVSFGALFMAVALTFSPGFESDLVKQFVLANASAVGFLLVMLGQTELFTAHTTMAWLPVFSGHADLRELGRLWLIIYVTNLVGCALFAGLVALVGPSLSIVDPSAFGTLANALLPYSGPTILLSGVVAGWLMGLATWLAAASRDTVGEIVAVWIVTAGIGFAPFHHALLGTTEVLGAMFLGQGVTLAEFGHFLLWTTVGNVVGGTVFVALLNYGQIAYGDTPDEVDVESID</sequence>
<organism evidence="6 7">
    <name type="scientific">Halomarina halobia</name>
    <dbReference type="NCBI Taxonomy" id="3033386"/>
    <lineage>
        <taxon>Archaea</taxon>
        <taxon>Methanobacteriati</taxon>
        <taxon>Methanobacteriota</taxon>
        <taxon>Stenosarchaea group</taxon>
        <taxon>Halobacteria</taxon>
        <taxon>Halobacteriales</taxon>
        <taxon>Natronomonadaceae</taxon>
        <taxon>Halomarina</taxon>
    </lineage>
</organism>
<evidence type="ECO:0000256" key="3">
    <source>
        <dbReference type="ARBA" id="ARBA00022989"/>
    </source>
</evidence>
<dbReference type="PANTHER" id="PTHR30520">
    <property type="entry name" value="FORMATE TRANSPORTER-RELATED"/>
    <property type="match status" value="1"/>
</dbReference>
<keyword evidence="4 5" id="KW-0472">Membrane</keyword>
<protein>
    <submittedName>
        <fullName evidence="6">Formate/nitrite transporter family protein</fullName>
    </submittedName>
</protein>
<evidence type="ECO:0000313" key="6">
    <source>
        <dbReference type="EMBL" id="MFC7316439.1"/>
    </source>
</evidence>
<dbReference type="EMBL" id="JBHTBF010000002">
    <property type="protein sequence ID" value="MFC7316439.1"/>
    <property type="molecule type" value="Genomic_DNA"/>
</dbReference>
<feature type="transmembrane region" description="Helical" evidence="5">
    <location>
        <begin position="163"/>
        <end position="185"/>
    </location>
</feature>
<keyword evidence="2 5" id="KW-0812">Transmembrane</keyword>
<feature type="transmembrane region" description="Helical" evidence="5">
    <location>
        <begin position="236"/>
        <end position="258"/>
    </location>
</feature>
<evidence type="ECO:0000256" key="2">
    <source>
        <dbReference type="ARBA" id="ARBA00022692"/>
    </source>
</evidence>
<dbReference type="Pfam" id="PF01226">
    <property type="entry name" value="Form_Nir_trans"/>
    <property type="match status" value="1"/>
</dbReference>
<keyword evidence="3 5" id="KW-1133">Transmembrane helix</keyword>
<dbReference type="Proteomes" id="UP001596547">
    <property type="component" value="Unassembled WGS sequence"/>
</dbReference>
<feature type="transmembrane region" description="Helical" evidence="5">
    <location>
        <begin position="197"/>
        <end position="216"/>
    </location>
</feature>
<dbReference type="InterPro" id="IPR023271">
    <property type="entry name" value="Aquaporin-like"/>
</dbReference>
<keyword evidence="7" id="KW-1185">Reference proteome</keyword>
<reference evidence="6 7" key="1">
    <citation type="journal article" date="2019" name="Int. J. Syst. Evol. Microbiol.">
        <title>The Global Catalogue of Microorganisms (GCM) 10K type strain sequencing project: providing services to taxonomists for standard genome sequencing and annotation.</title>
        <authorList>
            <consortium name="The Broad Institute Genomics Platform"/>
            <consortium name="The Broad Institute Genome Sequencing Center for Infectious Disease"/>
            <person name="Wu L."/>
            <person name="Ma J."/>
        </authorList>
    </citation>
    <scope>NUCLEOTIDE SEQUENCE [LARGE SCALE GENOMIC DNA]</scope>
    <source>
        <strain evidence="6 7">PSR21</strain>
    </source>
</reference>
<dbReference type="InterPro" id="IPR000292">
    <property type="entry name" value="For/NO2_transpt"/>
</dbReference>
<evidence type="ECO:0000313" key="7">
    <source>
        <dbReference type="Proteomes" id="UP001596547"/>
    </source>
</evidence>
<feature type="transmembrane region" description="Helical" evidence="5">
    <location>
        <begin position="37"/>
        <end position="62"/>
    </location>
</feature>
<feature type="transmembrane region" description="Helical" evidence="5">
    <location>
        <begin position="119"/>
        <end position="143"/>
    </location>
</feature>
<evidence type="ECO:0000256" key="1">
    <source>
        <dbReference type="ARBA" id="ARBA00004141"/>
    </source>
</evidence>
<dbReference type="RefSeq" id="WP_276304302.1">
    <property type="nucleotide sequence ID" value="NZ_CP119992.1"/>
</dbReference>
<name>A0ABD6A783_9EURY</name>
<accession>A0ABD6A783</accession>
<feature type="transmembrane region" description="Helical" evidence="5">
    <location>
        <begin position="82"/>
        <end position="107"/>
    </location>
</feature>
<dbReference type="Gene3D" id="1.20.1080.10">
    <property type="entry name" value="Glycerol uptake facilitator protein"/>
    <property type="match status" value="1"/>
</dbReference>
<evidence type="ECO:0000256" key="5">
    <source>
        <dbReference type="SAM" id="Phobius"/>
    </source>
</evidence>
<dbReference type="PANTHER" id="PTHR30520:SF2">
    <property type="entry name" value="INNER MEMBRANE PROTEIN YFDC"/>
    <property type="match status" value="1"/>
</dbReference>
<dbReference type="GO" id="GO:0016020">
    <property type="term" value="C:membrane"/>
    <property type="evidence" value="ECO:0007669"/>
    <property type="project" value="UniProtKB-SubCell"/>
</dbReference>
<comment type="caution">
    <text evidence="6">The sequence shown here is derived from an EMBL/GenBank/DDBJ whole genome shotgun (WGS) entry which is preliminary data.</text>
</comment>
<evidence type="ECO:0000256" key="4">
    <source>
        <dbReference type="ARBA" id="ARBA00023136"/>
    </source>
</evidence>
<gene>
    <name evidence="6" type="ORF">ACFQPE_06460</name>
</gene>